<comment type="catalytic activity">
    <reaction evidence="10">
        <text>UDP-2-N,3-O-bis[(3R)-3-hydroxytetradecanoyl]-alpha-D-glucosamine + H2O = 2-N,3-O-bis[(3R)-3-hydroxytetradecanoyl]-alpha-D-glucosaminyl 1-phosphate + UMP + 2 H(+)</text>
        <dbReference type="Rhea" id="RHEA:25213"/>
        <dbReference type="ChEBI" id="CHEBI:15377"/>
        <dbReference type="ChEBI" id="CHEBI:15378"/>
        <dbReference type="ChEBI" id="CHEBI:57865"/>
        <dbReference type="ChEBI" id="CHEBI:57957"/>
        <dbReference type="ChEBI" id="CHEBI:78847"/>
        <dbReference type="EC" id="3.6.1.54"/>
    </reaction>
</comment>
<keyword evidence="1 10" id="KW-1003">Cell membrane</keyword>
<dbReference type="CDD" id="cd07398">
    <property type="entry name" value="MPP_YbbF-LpxH"/>
    <property type="match status" value="1"/>
</dbReference>
<accession>A0ABX0WGQ9</accession>
<feature type="binding site" evidence="10">
    <location>
        <position position="168"/>
    </location>
    <ligand>
        <name>substrate</name>
    </ligand>
</feature>
<dbReference type="InterPro" id="IPR010138">
    <property type="entry name" value="UDP-diacylglucosamine_Hdrlase"/>
</dbReference>
<dbReference type="InterPro" id="IPR029052">
    <property type="entry name" value="Metallo-depent_PP-like"/>
</dbReference>
<dbReference type="PANTHER" id="PTHR34990">
    <property type="entry name" value="UDP-2,3-DIACYLGLUCOSAMINE HYDROLASE-RELATED"/>
    <property type="match status" value="1"/>
</dbReference>
<name>A0ABX0WGQ9_9RHOO</name>
<evidence type="ECO:0000256" key="4">
    <source>
        <dbReference type="ARBA" id="ARBA00022556"/>
    </source>
</evidence>
<organism evidence="12 13">
    <name type="scientific">Rhodocyclus gracilis</name>
    <dbReference type="NCBI Taxonomy" id="2929842"/>
    <lineage>
        <taxon>Bacteria</taxon>
        <taxon>Pseudomonadati</taxon>
        <taxon>Pseudomonadota</taxon>
        <taxon>Betaproteobacteria</taxon>
        <taxon>Rhodocyclales</taxon>
        <taxon>Rhodocyclaceae</taxon>
        <taxon>Rhodocyclus</taxon>
    </lineage>
</organism>
<evidence type="ECO:0000256" key="10">
    <source>
        <dbReference type="HAMAP-Rule" id="MF_00575"/>
    </source>
</evidence>
<dbReference type="Gene3D" id="3.60.21.10">
    <property type="match status" value="1"/>
</dbReference>
<comment type="subcellular location">
    <subcellularLocation>
        <location evidence="10">Cell inner membrane</location>
        <topology evidence="10">Peripheral membrane protein</topology>
        <orientation evidence="10">Cytoplasmic side</orientation>
    </subcellularLocation>
</comment>
<protein>
    <recommendedName>
        <fullName evidence="10">UDP-2,3-diacylglucosamine hydrolase</fullName>
        <ecNumber evidence="10">3.6.1.54</ecNumber>
    </recommendedName>
    <alternativeName>
        <fullName evidence="10">UDP-2,3-diacylglucosamine diphosphatase</fullName>
    </alternativeName>
</protein>
<dbReference type="NCBIfam" id="NF003743">
    <property type="entry name" value="PRK05340.1"/>
    <property type="match status" value="1"/>
</dbReference>
<dbReference type="InterPro" id="IPR004843">
    <property type="entry name" value="Calcineurin-like_PHP"/>
</dbReference>
<dbReference type="NCBIfam" id="TIGR01854">
    <property type="entry name" value="lipid_A_lpxH"/>
    <property type="match status" value="1"/>
</dbReference>
<sequence>MSILFISDLHLSAQTPAITRRFFAFLEGEARAAGELYILGDLFEAWLGDDAIDDPGEPLAANVLAALRAFTEAGGRLGILPGNRDFLLGDDFARRAGAALLADPTLLNTASGPLLLAHGDALCTADGDYQQFRRQVRDPVWRHAFLRRPLQERRALAAGLREQSETVKRDKSSELMDVTDAATIELLRAYGLPTLIHGHTHRPATHTLSVDGQTVERWVLADWTTARGEYVRYDAGRLSRHALD</sequence>
<evidence type="ECO:0000256" key="7">
    <source>
        <dbReference type="ARBA" id="ARBA00023098"/>
    </source>
</evidence>
<feature type="binding site" evidence="10">
    <location>
        <position position="171"/>
    </location>
    <ligand>
        <name>substrate</name>
    </ligand>
</feature>
<dbReference type="SUPFAM" id="SSF56300">
    <property type="entry name" value="Metallo-dependent phosphatases"/>
    <property type="match status" value="1"/>
</dbReference>
<comment type="similarity">
    <text evidence="10">Belongs to the LpxH family.</text>
</comment>
<feature type="binding site" evidence="10">
    <location>
        <position position="201"/>
    </location>
    <ligand>
        <name>Mn(2+)</name>
        <dbReference type="ChEBI" id="CHEBI:29035"/>
        <label>1</label>
    </ligand>
</feature>
<dbReference type="PANTHER" id="PTHR34990:SF1">
    <property type="entry name" value="UDP-2,3-DIACYLGLUCOSAMINE HYDROLASE"/>
    <property type="match status" value="1"/>
</dbReference>
<feature type="binding site" evidence="10">
    <location>
        <position position="199"/>
    </location>
    <ligand>
        <name>Mn(2+)</name>
        <dbReference type="ChEBI" id="CHEBI:29035"/>
        <label>2</label>
    </ligand>
</feature>
<evidence type="ECO:0000256" key="2">
    <source>
        <dbReference type="ARBA" id="ARBA00022516"/>
    </source>
</evidence>
<feature type="binding site" evidence="10">
    <location>
        <begin position="83"/>
        <end position="84"/>
    </location>
    <ligand>
        <name>substrate</name>
    </ligand>
</feature>
<feature type="binding site" evidence="10">
    <location>
        <position position="164"/>
    </location>
    <ligand>
        <name>substrate</name>
    </ligand>
</feature>
<comment type="pathway">
    <text evidence="10">Glycolipid biosynthesis; lipid IV(A) biosynthesis; lipid IV(A) from (3R)-3-hydroxytetradecanoyl-[acyl-carrier-protein] and UDP-N-acetyl-alpha-D-glucosamine: step 4/6.</text>
</comment>
<gene>
    <name evidence="10" type="primary">lpxH</name>
    <name evidence="12" type="ORF">HCX48_06690</name>
</gene>
<keyword evidence="4 10" id="KW-0441">Lipid A biosynthesis</keyword>
<keyword evidence="7 10" id="KW-0443">Lipid metabolism</keyword>
<keyword evidence="9 10" id="KW-0464">Manganese</keyword>
<dbReference type="EMBL" id="JAATWB010000003">
    <property type="protein sequence ID" value="NJA88904.1"/>
    <property type="molecule type" value="Genomic_DNA"/>
</dbReference>
<comment type="cofactor">
    <cofactor evidence="10">
        <name>Mn(2+)</name>
        <dbReference type="ChEBI" id="CHEBI:29035"/>
    </cofactor>
    <text evidence="10">Binds 2 Mn(2+) ions per subunit in a binuclear metal center.</text>
</comment>
<evidence type="ECO:0000256" key="9">
    <source>
        <dbReference type="ARBA" id="ARBA00023211"/>
    </source>
</evidence>
<keyword evidence="8 10" id="KW-0472">Membrane</keyword>
<dbReference type="RefSeq" id="WP_167681363.1">
    <property type="nucleotide sequence ID" value="NZ_JAATWB010000003.1"/>
</dbReference>
<evidence type="ECO:0000256" key="8">
    <source>
        <dbReference type="ARBA" id="ARBA00023136"/>
    </source>
</evidence>
<reference evidence="13" key="1">
    <citation type="submission" date="2020-03" db="EMBL/GenBank/DDBJ databases">
        <title>Whole-genome sequence of the purple nonsulfur bacterium Rhodocyclus tenuis DSM112.</title>
        <authorList>
            <person name="Kyndt J.A."/>
            <person name="Meyer T.E."/>
        </authorList>
    </citation>
    <scope>NUCLEOTIDE SEQUENCE [LARGE SCALE GENOMIC DNA]</scope>
    <source>
        <strain evidence="13">DSM 112</strain>
    </source>
</reference>
<keyword evidence="5 10" id="KW-0479">Metal-binding</keyword>
<feature type="binding site" evidence="10">
    <location>
        <position position="8"/>
    </location>
    <ligand>
        <name>Mn(2+)</name>
        <dbReference type="ChEBI" id="CHEBI:29035"/>
        <label>1</label>
    </ligand>
</feature>
<evidence type="ECO:0000256" key="3">
    <source>
        <dbReference type="ARBA" id="ARBA00022519"/>
    </source>
</evidence>
<comment type="function">
    <text evidence="10">Hydrolyzes the pyrophosphate bond of UDP-2,3-diacylglucosamine to yield 2,3-diacylglucosamine 1-phosphate (lipid X) and UMP by catalyzing the attack of water at the alpha-P atom. Involved in the biosynthesis of lipid A, a phosphorylated glycolipid that anchors the lipopolysaccharide to the outer membrane of the cell.</text>
</comment>
<feature type="binding site" evidence="10">
    <location>
        <position position="126"/>
    </location>
    <ligand>
        <name>substrate</name>
    </ligand>
</feature>
<feature type="binding site" evidence="10">
    <location>
        <position position="83"/>
    </location>
    <ligand>
        <name>Mn(2+)</name>
        <dbReference type="ChEBI" id="CHEBI:29035"/>
        <label>2</label>
    </ligand>
</feature>
<dbReference type="Pfam" id="PF00149">
    <property type="entry name" value="Metallophos"/>
    <property type="match status" value="1"/>
</dbReference>
<keyword evidence="3 10" id="KW-0997">Cell inner membrane</keyword>
<feature type="binding site" evidence="10">
    <location>
        <position position="199"/>
    </location>
    <ligand>
        <name>substrate</name>
    </ligand>
</feature>
<dbReference type="HAMAP" id="MF_00575">
    <property type="entry name" value="LpxH"/>
    <property type="match status" value="1"/>
</dbReference>
<feature type="binding site" evidence="10">
    <location>
        <position position="41"/>
    </location>
    <ligand>
        <name>Mn(2+)</name>
        <dbReference type="ChEBI" id="CHEBI:29035"/>
        <label>1</label>
    </ligand>
</feature>
<feature type="domain" description="Calcineurin-like phosphoesterase" evidence="11">
    <location>
        <begin position="1"/>
        <end position="203"/>
    </location>
</feature>
<keyword evidence="6 10" id="KW-0378">Hydrolase</keyword>
<feature type="binding site" evidence="10">
    <location>
        <position position="41"/>
    </location>
    <ligand>
        <name>Mn(2+)</name>
        <dbReference type="ChEBI" id="CHEBI:29035"/>
        <label>2</label>
    </ligand>
</feature>
<feature type="binding site" evidence="10">
    <location>
        <position position="10"/>
    </location>
    <ligand>
        <name>Mn(2+)</name>
        <dbReference type="ChEBI" id="CHEBI:29035"/>
        <label>1</label>
    </ligand>
</feature>
<dbReference type="Proteomes" id="UP000720344">
    <property type="component" value="Unassembled WGS sequence"/>
</dbReference>
<evidence type="ECO:0000256" key="5">
    <source>
        <dbReference type="ARBA" id="ARBA00022723"/>
    </source>
</evidence>
<evidence type="ECO:0000313" key="13">
    <source>
        <dbReference type="Proteomes" id="UP000720344"/>
    </source>
</evidence>
<evidence type="ECO:0000256" key="6">
    <source>
        <dbReference type="ARBA" id="ARBA00022801"/>
    </source>
</evidence>
<evidence type="ECO:0000259" key="11">
    <source>
        <dbReference type="Pfam" id="PF00149"/>
    </source>
</evidence>
<keyword evidence="2 10" id="KW-0444">Lipid biosynthesis</keyword>
<evidence type="ECO:0000313" key="12">
    <source>
        <dbReference type="EMBL" id="NJA88904.1"/>
    </source>
</evidence>
<evidence type="ECO:0000256" key="1">
    <source>
        <dbReference type="ARBA" id="ARBA00022475"/>
    </source>
</evidence>
<comment type="caution">
    <text evidence="12">The sequence shown here is derived from an EMBL/GenBank/DDBJ whole genome shotgun (WGS) entry which is preliminary data.</text>
</comment>
<keyword evidence="13" id="KW-1185">Reference proteome</keyword>
<dbReference type="EC" id="3.6.1.54" evidence="10"/>
<proteinExistence type="inferred from homology"/>
<dbReference type="GO" id="GO:0016787">
    <property type="term" value="F:hydrolase activity"/>
    <property type="evidence" value="ECO:0007669"/>
    <property type="project" value="UniProtKB-KW"/>
</dbReference>
<dbReference type="InterPro" id="IPR043461">
    <property type="entry name" value="LpxH-like"/>
</dbReference>
<feature type="binding site" evidence="10">
    <location>
        <position position="118"/>
    </location>
    <ligand>
        <name>Mn(2+)</name>
        <dbReference type="ChEBI" id="CHEBI:29035"/>
        <label>2</label>
    </ligand>
</feature>